<reference evidence="4" key="1">
    <citation type="submission" date="2019-03" db="EMBL/GenBank/DDBJ databases">
        <title>Single cell metagenomics reveals metabolic interactions within the superorganism composed of flagellate Streblomastix strix and complex community of Bacteroidetes bacteria on its surface.</title>
        <authorList>
            <person name="Treitli S.C."/>
            <person name="Kolisko M."/>
            <person name="Husnik F."/>
            <person name="Keeling P."/>
            <person name="Hampl V."/>
        </authorList>
    </citation>
    <scope>NUCLEOTIDE SEQUENCE</scope>
    <source>
        <strain evidence="4">STM</strain>
    </source>
</reference>
<keyword evidence="4" id="KW-0067">ATP-binding</keyword>
<proteinExistence type="predicted"/>
<evidence type="ECO:0000256" key="1">
    <source>
        <dbReference type="ARBA" id="ARBA00022801"/>
    </source>
</evidence>
<dbReference type="GO" id="GO:0016787">
    <property type="term" value="F:hydrolase activity"/>
    <property type="evidence" value="ECO:0007669"/>
    <property type="project" value="UniProtKB-KW"/>
</dbReference>
<protein>
    <submittedName>
        <fullName evidence="4">ATP-dependent RNA helicase DbpA</fullName>
        <ecNumber evidence="4">3.6.4.13</ecNumber>
    </submittedName>
</protein>
<dbReference type="EC" id="3.6.4.13" evidence="4"/>
<evidence type="ECO:0000313" key="4">
    <source>
        <dbReference type="EMBL" id="KAA6344128.1"/>
    </source>
</evidence>
<dbReference type="SUPFAM" id="SSF56024">
    <property type="entry name" value="Phospholipase D/nuclease"/>
    <property type="match status" value="1"/>
</dbReference>
<feature type="domain" description="Helicase ATP-binding" evidence="2">
    <location>
        <begin position="266"/>
        <end position="399"/>
    </location>
</feature>
<evidence type="ECO:0000259" key="2">
    <source>
        <dbReference type="PROSITE" id="PS51192"/>
    </source>
</evidence>
<dbReference type="InterPro" id="IPR049730">
    <property type="entry name" value="SNF2/RAD54-like_C"/>
</dbReference>
<accession>A0A5J4SE17</accession>
<dbReference type="Pfam" id="PF13091">
    <property type="entry name" value="PLDc_2"/>
    <property type="match status" value="1"/>
</dbReference>
<dbReference type="GO" id="GO:0003724">
    <property type="term" value="F:RNA helicase activity"/>
    <property type="evidence" value="ECO:0007669"/>
    <property type="project" value="UniProtKB-EC"/>
</dbReference>
<dbReference type="InterPro" id="IPR014001">
    <property type="entry name" value="Helicase_ATP-bd"/>
</dbReference>
<dbReference type="SMART" id="SM00487">
    <property type="entry name" value="DEXDc"/>
    <property type="match status" value="1"/>
</dbReference>
<dbReference type="PANTHER" id="PTHR10799">
    <property type="entry name" value="SNF2/RAD54 HELICASE FAMILY"/>
    <property type="match status" value="1"/>
</dbReference>
<comment type="caution">
    <text evidence="4">The sequence shown here is derived from an EMBL/GenBank/DDBJ whole genome shotgun (WGS) entry which is preliminary data.</text>
</comment>
<dbReference type="InterPro" id="IPR025202">
    <property type="entry name" value="PLD-like_dom"/>
</dbReference>
<keyword evidence="1 4" id="KW-0378">Hydrolase</keyword>
<dbReference type="InterPro" id="IPR001650">
    <property type="entry name" value="Helicase_C-like"/>
</dbReference>
<dbReference type="PROSITE" id="PS51192">
    <property type="entry name" value="HELICASE_ATP_BIND_1"/>
    <property type="match status" value="1"/>
</dbReference>
<evidence type="ECO:0000259" key="3">
    <source>
        <dbReference type="PROSITE" id="PS51194"/>
    </source>
</evidence>
<dbReference type="InterPro" id="IPR038718">
    <property type="entry name" value="SNF2-like_sf"/>
</dbReference>
<dbReference type="Gene3D" id="3.40.50.300">
    <property type="entry name" value="P-loop containing nucleotide triphosphate hydrolases"/>
    <property type="match status" value="1"/>
</dbReference>
<dbReference type="CDD" id="cd09178">
    <property type="entry name" value="PLDc_N_Snf2_like"/>
    <property type="match status" value="1"/>
</dbReference>
<dbReference type="PROSITE" id="PS51194">
    <property type="entry name" value="HELICASE_CTER"/>
    <property type="match status" value="1"/>
</dbReference>
<organism evidence="4">
    <name type="scientific">termite gut metagenome</name>
    <dbReference type="NCBI Taxonomy" id="433724"/>
    <lineage>
        <taxon>unclassified sequences</taxon>
        <taxon>metagenomes</taxon>
        <taxon>organismal metagenomes</taxon>
    </lineage>
</organism>
<dbReference type="SUPFAM" id="SSF52540">
    <property type="entry name" value="P-loop containing nucleoside triphosphate hydrolases"/>
    <property type="match status" value="1"/>
</dbReference>
<dbReference type="Gene3D" id="3.40.50.10810">
    <property type="entry name" value="Tandem AAA-ATPase domain"/>
    <property type="match status" value="2"/>
</dbReference>
<dbReference type="Gene3D" id="3.30.870.10">
    <property type="entry name" value="Endonuclease Chain A"/>
    <property type="match status" value="1"/>
</dbReference>
<dbReference type="InterPro" id="IPR000330">
    <property type="entry name" value="SNF2_N"/>
</dbReference>
<dbReference type="SMART" id="SM00490">
    <property type="entry name" value="HELICc"/>
    <property type="match status" value="1"/>
</dbReference>
<dbReference type="GO" id="GO:0005524">
    <property type="term" value="F:ATP binding"/>
    <property type="evidence" value="ECO:0007669"/>
    <property type="project" value="InterPro"/>
</dbReference>
<dbReference type="AlphaFoldDB" id="A0A5J4SE17"/>
<keyword evidence="4" id="KW-0547">Nucleotide-binding</keyword>
<dbReference type="Pfam" id="PF00176">
    <property type="entry name" value="SNF2-rel_dom"/>
    <property type="match status" value="1"/>
</dbReference>
<dbReference type="InterPro" id="IPR027417">
    <property type="entry name" value="P-loop_NTPase"/>
</dbReference>
<sequence>MITDTRFFTNENGLTLLDRFKSTLKDSQYFDILVGYFRLSGFHQLYDSFEKIEKMRILVGLNVDRQTYEILMYNQENGLIDFESDKNTKLQYEKNLINEIESVSENIEQIQLGIKKFIELLSSKQIEIRAYPSQNIHAKVYINRYNENVSHISYGSVITGSSNFSESGLIAQREFNVELKDKPDVDFALNQFEELWKDGVDVSQDFVDVIINKTWLNDKITPYELFLKCVYEYLEEDINLEDSYEPFLPKGFMELRYQIQAATNAKKILETYNGVFLSDVVGLGKTFITALLLQQLTGRILVVCPPVLQEYWEDSLRDFGVRGFEVQSLGKLEHILRKDVSKYKYVIVDEAHRFRNENTQAYANLLDICRGKKVILVTATPLNNTVDDIFTQLKLFQIPKASTIPGVPDLEKFFNKLKRTLKEAKPTKEEYDTDEAKAAYKKIIKTVSDEIRDKILRFVMIRRTRTDVKTFFQDDLQKQGIVFPDLVDPGRMVYTFKGDLENVFNQTVALLHQFQYARYSPLLYYNGELTEFQKQQQKNVGGFMKGLLVKRLESSFYAFKMSVKRFIESHEKFINMFDKGTLYISKKINVYDLLDLDDIDTLEKMVDDDKAEKYASNEFTKVYNKMKFKQALTQDFEILKKIHNLWLPINNDPKLEALILNLNTDKTIVNCKVVLFTESKETGDHLFEKLYKCYPGRVMFYSSKGGRFENLKTINNHLISREIIKENFDPKSEKRRDDIQFLITTDVLAEGINLHRSNVLINYDLPWNPTRVLQRVGRVNRLGSEFDSIHIFNFFPTTQSDIHLGLEANITNKLQMFHYIMGEDAKYLSDGEDIGSQELFHTLNNKATYTGEEEGENTELKYLTLMREIQDTNPALFDKIKKLPKQARSGMKSKKEENQMITFFRLGNLKKFCLYEANKSQEINFFDAMNWMECKPDALRLPVPNDYFEMLNINKTKFRQDVTESDDSPAKKGGKSNADFIERILKDRSFKDYKKFTESDEEYLGKIRMMLASGVLAKKTTQIIKKEFEKLAANENTLDPMRVLYILRTHIKQVDIERPEQSASYLKREVILSEYFLK</sequence>
<dbReference type="Pfam" id="PF00271">
    <property type="entry name" value="Helicase_C"/>
    <property type="match status" value="1"/>
</dbReference>
<keyword evidence="4" id="KW-0347">Helicase</keyword>
<dbReference type="CDD" id="cd18793">
    <property type="entry name" value="SF2_C_SNF"/>
    <property type="match status" value="1"/>
</dbReference>
<feature type="domain" description="Helicase C-terminal" evidence="3">
    <location>
        <begin position="654"/>
        <end position="829"/>
    </location>
</feature>
<dbReference type="EMBL" id="SNRY01000233">
    <property type="protein sequence ID" value="KAA6344128.1"/>
    <property type="molecule type" value="Genomic_DNA"/>
</dbReference>
<gene>
    <name evidence="4" type="ORF">EZS27_008210</name>
</gene>
<name>A0A5J4SE17_9ZZZZ</name>